<evidence type="ECO:0000313" key="5">
    <source>
        <dbReference type="Proteomes" id="UP000012179"/>
    </source>
</evidence>
<dbReference type="EMBL" id="CP021106">
    <property type="protein sequence ID" value="ARO87781.1"/>
    <property type="molecule type" value="Genomic_DNA"/>
</dbReference>
<comment type="catalytic activity">
    <reaction evidence="2">
        <text>2 GTP = 3',3'-c-di-GMP + 2 diphosphate</text>
        <dbReference type="Rhea" id="RHEA:24898"/>
        <dbReference type="ChEBI" id="CHEBI:33019"/>
        <dbReference type="ChEBI" id="CHEBI:37565"/>
        <dbReference type="ChEBI" id="CHEBI:58805"/>
        <dbReference type="EC" id="2.7.7.65"/>
    </reaction>
</comment>
<dbReference type="InterPro" id="IPR043128">
    <property type="entry name" value="Rev_trsase/Diguanyl_cyclase"/>
</dbReference>
<dbReference type="SUPFAM" id="SSF55073">
    <property type="entry name" value="Nucleotide cyclase"/>
    <property type="match status" value="1"/>
</dbReference>
<dbReference type="GO" id="GO:0019825">
    <property type="term" value="F:oxygen binding"/>
    <property type="evidence" value="ECO:0007669"/>
    <property type="project" value="InterPro"/>
</dbReference>
<reference evidence="4 5" key="1">
    <citation type="journal article" date="2015" name="Int. J. Syst. Evol. Microbiol.">
        <title>Nitrosospira lacus sp. nov., a psychrotolerant, ammonia-oxidizing bacterium from sandy lake sediment.</title>
        <authorList>
            <person name="Urakawa H."/>
            <person name="Garcia J.C."/>
            <person name="Nielsen J.L."/>
            <person name="Le V.Q."/>
            <person name="Kozlowski J.A."/>
            <person name="Stein L.Y."/>
            <person name="Lim C.K."/>
            <person name="Pommerening-Roser A."/>
            <person name="Martens-Habbena W."/>
            <person name="Stahl D.A."/>
            <person name="Klotz M.G."/>
        </authorList>
    </citation>
    <scope>NUCLEOTIDE SEQUENCE [LARGE SCALE GENOMIC DNA]</scope>
    <source>
        <strain evidence="4 5">APG3</strain>
    </source>
</reference>
<dbReference type="Gene3D" id="3.30.70.270">
    <property type="match status" value="1"/>
</dbReference>
<gene>
    <name evidence="4" type="ORF">EBAPG3_008370</name>
</gene>
<accession>A0A1W6SPR9</accession>
<dbReference type="InterPro" id="IPR050469">
    <property type="entry name" value="Diguanylate_Cyclase"/>
</dbReference>
<dbReference type="SMART" id="SM00267">
    <property type="entry name" value="GGDEF"/>
    <property type="match status" value="1"/>
</dbReference>
<dbReference type="InterPro" id="IPR044398">
    <property type="entry name" value="Globin-sensor_dom"/>
</dbReference>
<evidence type="ECO:0000256" key="1">
    <source>
        <dbReference type="ARBA" id="ARBA00012528"/>
    </source>
</evidence>
<dbReference type="CDD" id="cd01949">
    <property type="entry name" value="GGDEF"/>
    <property type="match status" value="1"/>
</dbReference>
<feature type="domain" description="GGDEF" evidence="3">
    <location>
        <begin position="236"/>
        <end position="368"/>
    </location>
</feature>
<dbReference type="NCBIfam" id="TIGR00254">
    <property type="entry name" value="GGDEF"/>
    <property type="match status" value="1"/>
</dbReference>
<dbReference type="PANTHER" id="PTHR45138:SF9">
    <property type="entry name" value="DIGUANYLATE CYCLASE DGCM-RELATED"/>
    <property type="match status" value="1"/>
</dbReference>
<dbReference type="KEGG" id="nlc:EBAPG3_008370"/>
<dbReference type="eggNOG" id="COG3706">
    <property type="taxonomic scope" value="Bacteria"/>
</dbReference>
<protein>
    <recommendedName>
        <fullName evidence="1">diguanylate cyclase</fullName>
        <ecNumber evidence="1">2.7.7.65</ecNumber>
    </recommendedName>
</protein>
<organism evidence="4 5">
    <name type="scientific">Nitrosospira lacus</name>
    <dbReference type="NCBI Taxonomy" id="1288494"/>
    <lineage>
        <taxon>Bacteria</taxon>
        <taxon>Pseudomonadati</taxon>
        <taxon>Pseudomonadota</taxon>
        <taxon>Betaproteobacteria</taxon>
        <taxon>Nitrosomonadales</taxon>
        <taxon>Nitrosomonadaceae</taxon>
        <taxon>Nitrosospira</taxon>
    </lineage>
</organism>
<dbReference type="AlphaFoldDB" id="A0A1W6SPR9"/>
<dbReference type="EC" id="2.7.7.65" evidence="1"/>
<dbReference type="InterPro" id="IPR000160">
    <property type="entry name" value="GGDEF_dom"/>
</dbReference>
<sequence>MNAPRAPYLMNTDTTFDCAAFGFDSARIRETLSILGLQAEHAKLAERIRRETTGGEAKAMVHSCCIALARDRGFALIERNIGIECFTQTWTLHLQCYGQDFDTPKYFGERLAIAAAFVRAKIPQGLLQLQHSLTQQTLINNLSVKFADDTATLGPLIDCVVKLTSLNVYLSAEGYHLPQIDELRKALTKLRKETSHWHQEASTDQLTGLMRYNTLMEALDHHIDIAHRGHDGRSGKPLCVAMIDLDFFKKINDTYGHVVGDFVLKHVAGRLQAAVRDFDMIGRFGGEEFVIIMTNTPLELAEVIAERVRKGVMDTPLHLKEFSIPITISVGVAMLRSGERKEALIERADKAMYEAKNAGRNRVMLAKDTGDSGTLPEL</sequence>
<dbReference type="GO" id="GO:0020037">
    <property type="term" value="F:heme binding"/>
    <property type="evidence" value="ECO:0007669"/>
    <property type="project" value="InterPro"/>
</dbReference>
<evidence type="ECO:0000256" key="2">
    <source>
        <dbReference type="ARBA" id="ARBA00034247"/>
    </source>
</evidence>
<dbReference type="InterPro" id="IPR029787">
    <property type="entry name" value="Nucleotide_cyclase"/>
</dbReference>
<keyword evidence="5" id="KW-1185">Reference proteome</keyword>
<dbReference type="Pfam" id="PF00990">
    <property type="entry name" value="GGDEF"/>
    <property type="match status" value="1"/>
</dbReference>
<proteinExistence type="predicted"/>
<name>A0A1W6SPR9_9PROT</name>
<dbReference type="GO" id="GO:0052621">
    <property type="term" value="F:diguanylate cyclase activity"/>
    <property type="evidence" value="ECO:0007669"/>
    <property type="project" value="UniProtKB-EC"/>
</dbReference>
<dbReference type="PANTHER" id="PTHR45138">
    <property type="entry name" value="REGULATORY COMPONENTS OF SENSORY TRANSDUCTION SYSTEM"/>
    <property type="match status" value="1"/>
</dbReference>
<dbReference type="FunFam" id="3.30.70.270:FF:000001">
    <property type="entry name" value="Diguanylate cyclase domain protein"/>
    <property type="match status" value="1"/>
</dbReference>
<dbReference type="Proteomes" id="UP000012179">
    <property type="component" value="Chromosome"/>
</dbReference>
<dbReference type="PROSITE" id="PS50887">
    <property type="entry name" value="GGDEF"/>
    <property type="match status" value="1"/>
</dbReference>
<dbReference type="Pfam" id="PF11563">
    <property type="entry name" value="Protoglobin"/>
    <property type="match status" value="1"/>
</dbReference>
<evidence type="ECO:0000313" key="4">
    <source>
        <dbReference type="EMBL" id="ARO87781.1"/>
    </source>
</evidence>
<evidence type="ECO:0000259" key="3">
    <source>
        <dbReference type="PROSITE" id="PS50887"/>
    </source>
</evidence>